<gene>
    <name evidence="2" type="ORF">GCM10012278_71250</name>
</gene>
<name>A0A918E8F7_9ACTN</name>
<reference evidence="2" key="1">
    <citation type="journal article" date="2014" name="Int. J. Syst. Evol. Microbiol.">
        <title>Complete genome sequence of Corynebacterium casei LMG S-19264T (=DSM 44701T), isolated from a smear-ripened cheese.</title>
        <authorList>
            <consortium name="US DOE Joint Genome Institute (JGI-PGF)"/>
            <person name="Walter F."/>
            <person name="Albersmeier A."/>
            <person name="Kalinowski J."/>
            <person name="Ruckert C."/>
        </authorList>
    </citation>
    <scope>NUCLEOTIDE SEQUENCE</scope>
    <source>
        <strain evidence="2">CGMCC 4.7430</strain>
    </source>
</reference>
<dbReference type="Proteomes" id="UP000660745">
    <property type="component" value="Unassembled WGS sequence"/>
</dbReference>
<proteinExistence type="predicted"/>
<dbReference type="EMBL" id="BMNK01000016">
    <property type="protein sequence ID" value="GGP14639.1"/>
    <property type="molecule type" value="Genomic_DNA"/>
</dbReference>
<dbReference type="AlphaFoldDB" id="A0A918E8F7"/>
<protein>
    <submittedName>
        <fullName evidence="2">Uncharacterized protein</fullName>
    </submittedName>
</protein>
<accession>A0A918E8F7</accession>
<keyword evidence="3" id="KW-1185">Reference proteome</keyword>
<evidence type="ECO:0000313" key="3">
    <source>
        <dbReference type="Proteomes" id="UP000660745"/>
    </source>
</evidence>
<organism evidence="2 3">
    <name type="scientific">Nonomuraea glycinis</name>
    <dbReference type="NCBI Taxonomy" id="2047744"/>
    <lineage>
        <taxon>Bacteria</taxon>
        <taxon>Bacillati</taxon>
        <taxon>Actinomycetota</taxon>
        <taxon>Actinomycetes</taxon>
        <taxon>Streptosporangiales</taxon>
        <taxon>Streptosporangiaceae</taxon>
        <taxon>Nonomuraea</taxon>
    </lineage>
</organism>
<feature type="compositionally biased region" description="Low complexity" evidence="1">
    <location>
        <begin position="113"/>
        <end position="131"/>
    </location>
</feature>
<comment type="caution">
    <text evidence="2">The sequence shown here is derived from an EMBL/GenBank/DDBJ whole genome shotgun (WGS) entry which is preliminary data.</text>
</comment>
<reference evidence="2" key="2">
    <citation type="submission" date="2020-09" db="EMBL/GenBank/DDBJ databases">
        <authorList>
            <person name="Sun Q."/>
            <person name="Zhou Y."/>
        </authorList>
    </citation>
    <scope>NUCLEOTIDE SEQUENCE</scope>
    <source>
        <strain evidence="2">CGMCC 4.7430</strain>
    </source>
</reference>
<feature type="region of interest" description="Disordered" evidence="1">
    <location>
        <begin position="113"/>
        <end position="140"/>
    </location>
</feature>
<evidence type="ECO:0000256" key="1">
    <source>
        <dbReference type="SAM" id="MobiDB-lite"/>
    </source>
</evidence>
<evidence type="ECO:0000313" key="2">
    <source>
        <dbReference type="EMBL" id="GGP14639.1"/>
    </source>
</evidence>
<sequence length="942" mass="98695">MTESGPLPDTGMYRMFDGYLVTPDRAGAGSVFSRISFRLPEAGAVASGRGEAGGIPAVRIAVADSIPFPAYGEVVASTVVDDSRTGAQQVWFVRQVGGEVFLDRVSLSATATGTGQTAAGRTAAGQTAAGQTGAGQTGAGQALGRTTFPLGASWVRSIAGEAALATKTQVVLVTGASDQGVVVGAFDASSGRLTSTWTLPGSPLGSLVGSWILVQDFTTWLFVTVRAAGALSTLAVPTTALSPGQQLPAADVHHLPRVDVATGSSAAATLGRMLPGSAGSQLILAAAGPSGAPFVVMQGFDAGKPAQRAVAVIDTAFAKPRSGQYRLTCADLDNNGQEELVLAYPADYGGVTGAAAFVLLRFDAQHSRWEASSRYVAAGPGGAPLASLDLRLGSGVLGDAVTSGVLVLGAGGDLAHIMKGEAQVFAGIVPVDPVTLRFPPYAEAPATLPAATQIGVTGLKAPGVLGSVVDLSGLSVTLGPPVLTQLSSRGQLLAILQVPPFDRETVSIAPSLTFSESDNQVKGLSVTSSKDWVMSDDAGLSLGISSSMLNFHLSKTYGHGFSHTEDNSTSMGVAISRTPTQLDRLVTMSVDYSVWRYPIVRRSRGAESGGMLMVVFPGSSIPVQGTPIAYDRQFGYRTGYEPGVLLSYLNVELDGWDETKQSELLLFRPLVSLEVTNDQPDTNTYDRSDTNQDTVGKHYFVATSASSSANLLMNTHLFSYLPASFGFNLGSSESYSDSAMEMTSLSRTESLSISVSGGTVPDASFRYTVTPYIYQHAGLGALVVAFKVGNLGPGWRSQYAQPYPMLILPFRHQSKDPLEKIFSRSISFDKQPDGTVHIVVEVFNHGFTDAEMVTVRVHHGEPKFEDGRPVIPADTPIGEVQGRVVALGRQRMRVTWTPPAGAAFITAVVWGGPRTIDFAEVAWNIYPESAFEGLGLPGIRDA</sequence>